<keyword evidence="3" id="KW-1185">Reference proteome</keyword>
<dbReference type="PROSITE" id="PS50181">
    <property type="entry name" value="FBOX"/>
    <property type="match status" value="1"/>
</dbReference>
<proteinExistence type="predicted"/>
<protein>
    <recommendedName>
        <fullName evidence="1">F-box domain-containing protein</fullName>
    </recommendedName>
</protein>
<sequence>MDVAHIAAEVREVAALAIAAELFDINQSESRLCSLPDEVISLVAAHMSFNNLLTACQICSRWRTAILSDARLWIHITLRLNDDQLRDSAWMSHSLDELLARSMRLPVSISITDRDNREGAEKHDAPLAVPAIVIKHLHRSRSLSLSFLNHGLDVGQLTQPAPLLEILTLMRCGSDSISNVYPTACFL</sequence>
<dbReference type="InterPro" id="IPR036047">
    <property type="entry name" value="F-box-like_dom_sf"/>
</dbReference>
<dbReference type="SMART" id="SM00256">
    <property type="entry name" value="FBOX"/>
    <property type="match status" value="1"/>
</dbReference>
<evidence type="ECO:0000313" key="2">
    <source>
        <dbReference type="EMBL" id="KZV98633.1"/>
    </source>
</evidence>
<dbReference type="InterPro" id="IPR001810">
    <property type="entry name" value="F-box_dom"/>
</dbReference>
<feature type="domain" description="F-box" evidence="1">
    <location>
        <begin position="29"/>
        <end position="76"/>
    </location>
</feature>
<dbReference type="AlphaFoldDB" id="A0A165M1H5"/>
<dbReference type="EMBL" id="KV425916">
    <property type="protein sequence ID" value="KZV98633.1"/>
    <property type="molecule type" value="Genomic_DNA"/>
</dbReference>
<dbReference type="SUPFAM" id="SSF81383">
    <property type="entry name" value="F-box domain"/>
    <property type="match status" value="1"/>
</dbReference>
<gene>
    <name evidence="2" type="ORF">EXIGLDRAFT_292741</name>
</gene>
<dbReference type="Proteomes" id="UP000077266">
    <property type="component" value="Unassembled WGS sequence"/>
</dbReference>
<accession>A0A165M1H5</accession>
<dbReference type="InParanoid" id="A0A165M1H5"/>
<reference evidence="2 3" key="1">
    <citation type="journal article" date="2016" name="Mol. Biol. Evol.">
        <title>Comparative Genomics of Early-Diverging Mushroom-Forming Fungi Provides Insights into the Origins of Lignocellulose Decay Capabilities.</title>
        <authorList>
            <person name="Nagy L.G."/>
            <person name="Riley R."/>
            <person name="Tritt A."/>
            <person name="Adam C."/>
            <person name="Daum C."/>
            <person name="Floudas D."/>
            <person name="Sun H."/>
            <person name="Yadav J.S."/>
            <person name="Pangilinan J."/>
            <person name="Larsson K.H."/>
            <person name="Matsuura K."/>
            <person name="Barry K."/>
            <person name="Labutti K."/>
            <person name="Kuo R."/>
            <person name="Ohm R.A."/>
            <person name="Bhattacharya S.S."/>
            <person name="Shirouzu T."/>
            <person name="Yoshinaga Y."/>
            <person name="Martin F.M."/>
            <person name="Grigoriev I.V."/>
            <person name="Hibbett D.S."/>
        </authorList>
    </citation>
    <scope>NUCLEOTIDE SEQUENCE [LARGE SCALE GENOMIC DNA]</scope>
    <source>
        <strain evidence="2 3">HHB12029</strain>
    </source>
</reference>
<evidence type="ECO:0000259" key="1">
    <source>
        <dbReference type="PROSITE" id="PS50181"/>
    </source>
</evidence>
<dbReference type="Gene3D" id="1.20.1280.50">
    <property type="match status" value="1"/>
</dbReference>
<dbReference type="Pfam" id="PF12937">
    <property type="entry name" value="F-box-like"/>
    <property type="match status" value="1"/>
</dbReference>
<organism evidence="2 3">
    <name type="scientific">Exidia glandulosa HHB12029</name>
    <dbReference type="NCBI Taxonomy" id="1314781"/>
    <lineage>
        <taxon>Eukaryota</taxon>
        <taxon>Fungi</taxon>
        <taxon>Dikarya</taxon>
        <taxon>Basidiomycota</taxon>
        <taxon>Agaricomycotina</taxon>
        <taxon>Agaricomycetes</taxon>
        <taxon>Auriculariales</taxon>
        <taxon>Exidiaceae</taxon>
        <taxon>Exidia</taxon>
    </lineage>
</organism>
<name>A0A165M1H5_EXIGL</name>
<evidence type="ECO:0000313" key="3">
    <source>
        <dbReference type="Proteomes" id="UP000077266"/>
    </source>
</evidence>